<evidence type="ECO:0000313" key="7">
    <source>
        <dbReference type="Proteomes" id="UP000253226"/>
    </source>
</evidence>
<dbReference type="RefSeq" id="WP_181846294.1">
    <property type="nucleotide sequence ID" value="NZ_JPWF01000002.1"/>
</dbReference>
<dbReference type="InterPro" id="IPR010998">
    <property type="entry name" value="Integrase_recombinase_N"/>
</dbReference>
<evidence type="ECO:0000256" key="4">
    <source>
        <dbReference type="ARBA" id="ARBA00023172"/>
    </source>
</evidence>
<keyword evidence="2" id="KW-0229">DNA integration</keyword>
<accession>A0A367WBM1</accession>
<gene>
    <name evidence="6" type="ORF">TH19_03380</name>
</gene>
<evidence type="ECO:0000259" key="5">
    <source>
        <dbReference type="PROSITE" id="PS51898"/>
    </source>
</evidence>
<feature type="domain" description="Tyr recombinase" evidence="5">
    <location>
        <begin position="311"/>
        <end position="514"/>
    </location>
</feature>
<dbReference type="InterPro" id="IPR013762">
    <property type="entry name" value="Integrase-like_cat_sf"/>
</dbReference>
<dbReference type="Gene3D" id="1.10.443.10">
    <property type="entry name" value="Intergrase catalytic core"/>
    <property type="match status" value="1"/>
</dbReference>
<protein>
    <recommendedName>
        <fullName evidence="5">Tyr recombinase domain-containing protein</fullName>
    </recommendedName>
</protein>
<dbReference type="PROSITE" id="PS51898">
    <property type="entry name" value="TYR_RECOMBINASE"/>
    <property type="match status" value="1"/>
</dbReference>
<comment type="similarity">
    <text evidence="1">Belongs to the 'phage' integrase family.</text>
</comment>
<dbReference type="InterPro" id="IPR050090">
    <property type="entry name" value="Tyrosine_recombinase_XerCD"/>
</dbReference>
<dbReference type="PANTHER" id="PTHR30349:SF41">
    <property type="entry name" value="INTEGRASE_RECOMBINASE PROTEIN MJ0367-RELATED"/>
    <property type="match status" value="1"/>
</dbReference>
<organism evidence="6 7">
    <name type="scientific">Thalassospira profundimaris</name>
    <dbReference type="NCBI Taxonomy" id="502049"/>
    <lineage>
        <taxon>Bacteria</taxon>
        <taxon>Pseudomonadati</taxon>
        <taxon>Pseudomonadota</taxon>
        <taxon>Alphaproteobacteria</taxon>
        <taxon>Rhodospirillales</taxon>
        <taxon>Thalassospiraceae</taxon>
        <taxon>Thalassospira</taxon>
    </lineage>
</organism>
<dbReference type="Pfam" id="PF00589">
    <property type="entry name" value="Phage_integrase"/>
    <property type="match status" value="1"/>
</dbReference>
<dbReference type="InterPro" id="IPR011010">
    <property type="entry name" value="DNA_brk_join_enz"/>
</dbReference>
<dbReference type="PANTHER" id="PTHR30349">
    <property type="entry name" value="PHAGE INTEGRASE-RELATED"/>
    <property type="match status" value="1"/>
</dbReference>
<evidence type="ECO:0000256" key="3">
    <source>
        <dbReference type="ARBA" id="ARBA00023125"/>
    </source>
</evidence>
<evidence type="ECO:0000256" key="2">
    <source>
        <dbReference type="ARBA" id="ARBA00022908"/>
    </source>
</evidence>
<sequence>MNDRQIVEMIRTFFKNECGEDFFWRQISDIPDMHREEAKEILAERIKNRDAVESEIADNLQNGGFSAVEGDIWKALLLNDRLDLNDQGNAVYRKLGHGFLRAKREANRLAADADKGRFQMDIQDPLFSDSSTDQLVRLFQLSTGILPDEDDDQDCPASEVTPVVETPKATTLPSSSNQLRLTQVFEKWRRFRAPTERTAADFGTHVKRFCDLIGDLPVDEITTSHIRDFRDEVEKIPARMTQAQRAMDTKALIMSLEGRDDIPRLRPQTVKDKALAAIAAILGFACQEGMVDRNVANGVAVRKAKEDEDEQEVLFFSPEQVEKIIRSPVFSEGERPLGGASEAGFWVPLIALFSGARLTEVCGLELEDIGREKDVDFFFIRPNSTRKLKTKSSRRKIPVHSKLIEWGFLDYVEHQRKTNQNRVFDQVNAKGHTISSAWSAWWGRYIRKVVGIEDSRIKFHSFRHTARRELLDKEVNELLVDAIMGHSSGKVSERYGRDADGLTYSMDRLKTAIENLSYENVDFSELKKNEYQVSRFK</sequence>
<dbReference type="Gene3D" id="1.10.150.130">
    <property type="match status" value="1"/>
</dbReference>
<dbReference type="GO" id="GO:0006310">
    <property type="term" value="P:DNA recombination"/>
    <property type="evidence" value="ECO:0007669"/>
    <property type="project" value="UniProtKB-KW"/>
</dbReference>
<dbReference type="Proteomes" id="UP000253226">
    <property type="component" value="Unassembled WGS sequence"/>
</dbReference>
<comment type="caution">
    <text evidence="6">The sequence shown here is derived from an EMBL/GenBank/DDBJ whole genome shotgun (WGS) entry which is preliminary data.</text>
</comment>
<name>A0A367WBM1_9PROT</name>
<dbReference type="EMBL" id="JPWF01000002">
    <property type="protein sequence ID" value="RCK38854.1"/>
    <property type="molecule type" value="Genomic_DNA"/>
</dbReference>
<evidence type="ECO:0000313" key="6">
    <source>
        <dbReference type="EMBL" id="RCK38854.1"/>
    </source>
</evidence>
<keyword evidence="4" id="KW-0233">DNA recombination</keyword>
<keyword evidence="3" id="KW-0238">DNA-binding</keyword>
<evidence type="ECO:0000256" key="1">
    <source>
        <dbReference type="ARBA" id="ARBA00008857"/>
    </source>
</evidence>
<dbReference type="InterPro" id="IPR002104">
    <property type="entry name" value="Integrase_catalytic"/>
</dbReference>
<dbReference type="SUPFAM" id="SSF56349">
    <property type="entry name" value="DNA breaking-rejoining enzymes"/>
    <property type="match status" value="1"/>
</dbReference>
<dbReference type="GO" id="GO:0015074">
    <property type="term" value="P:DNA integration"/>
    <property type="evidence" value="ECO:0007669"/>
    <property type="project" value="UniProtKB-KW"/>
</dbReference>
<dbReference type="AlphaFoldDB" id="A0A367WBM1"/>
<dbReference type="CDD" id="cd01184">
    <property type="entry name" value="INT_C_like_1"/>
    <property type="match status" value="1"/>
</dbReference>
<reference evidence="6 7" key="1">
    <citation type="submission" date="2014-07" db="EMBL/GenBank/DDBJ databases">
        <title>Draft genome sequence of Thalassospira profundimaris 35.</title>
        <authorList>
            <person name="Lai Q."/>
            <person name="Shao Z."/>
        </authorList>
    </citation>
    <scope>NUCLEOTIDE SEQUENCE [LARGE SCALE GENOMIC DNA]</scope>
    <source>
        <strain evidence="6 7">35</strain>
    </source>
</reference>
<dbReference type="GO" id="GO:0003677">
    <property type="term" value="F:DNA binding"/>
    <property type="evidence" value="ECO:0007669"/>
    <property type="project" value="UniProtKB-KW"/>
</dbReference>
<proteinExistence type="inferred from homology"/>